<reference evidence="1" key="2">
    <citation type="submission" date="2023-04" db="EMBL/GenBank/DDBJ databases">
        <authorList>
            <person name="Bruccoleri R.E."/>
            <person name="Oakeley E.J."/>
            <person name="Faust A.-M."/>
            <person name="Dessus-Babus S."/>
            <person name="Altorfer M."/>
            <person name="Burckhardt D."/>
            <person name="Oertli M."/>
            <person name="Naumann U."/>
            <person name="Petersen F."/>
            <person name="Wong J."/>
        </authorList>
    </citation>
    <scope>NUCLEOTIDE SEQUENCE</scope>
    <source>
        <strain evidence="1">GSM-AAB239-AS_SAM_17_03QT</strain>
        <tissue evidence="1">Leaf</tissue>
    </source>
</reference>
<sequence>MRVRVEESNGMVGKEGICPLALLTHPPPTQLHAMPPSSSPFCQSREYFDHKMGTGVGVDVGVGVGVGRGSCNLSCTWWSSGLSSSGPVRGGLISLVMKVRVIMKSTSTAASSAAPTNMPSLTT</sequence>
<organism evidence="1 2">
    <name type="scientific">Iris pallida</name>
    <name type="common">Sweet iris</name>
    <dbReference type="NCBI Taxonomy" id="29817"/>
    <lineage>
        <taxon>Eukaryota</taxon>
        <taxon>Viridiplantae</taxon>
        <taxon>Streptophyta</taxon>
        <taxon>Embryophyta</taxon>
        <taxon>Tracheophyta</taxon>
        <taxon>Spermatophyta</taxon>
        <taxon>Magnoliopsida</taxon>
        <taxon>Liliopsida</taxon>
        <taxon>Asparagales</taxon>
        <taxon>Iridaceae</taxon>
        <taxon>Iridoideae</taxon>
        <taxon>Irideae</taxon>
        <taxon>Iris</taxon>
    </lineage>
</organism>
<reference evidence="1" key="1">
    <citation type="journal article" date="2023" name="GigaByte">
        <title>Genome assembly of the bearded iris, Iris pallida Lam.</title>
        <authorList>
            <person name="Bruccoleri R.E."/>
            <person name="Oakeley E.J."/>
            <person name="Faust A.M.E."/>
            <person name="Altorfer M."/>
            <person name="Dessus-Babus S."/>
            <person name="Burckhardt D."/>
            <person name="Oertli M."/>
            <person name="Naumann U."/>
            <person name="Petersen F."/>
            <person name="Wong J."/>
        </authorList>
    </citation>
    <scope>NUCLEOTIDE SEQUENCE</scope>
    <source>
        <strain evidence="1">GSM-AAB239-AS_SAM_17_03QT</strain>
    </source>
</reference>
<gene>
    <name evidence="1" type="ORF">M6B38_102365</name>
</gene>
<dbReference type="AlphaFoldDB" id="A0AAX6ISH7"/>
<name>A0AAX6ISH7_IRIPA</name>
<evidence type="ECO:0000313" key="2">
    <source>
        <dbReference type="Proteomes" id="UP001140949"/>
    </source>
</evidence>
<keyword evidence="2" id="KW-1185">Reference proteome</keyword>
<evidence type="ECO:0000313" key="1">
    <source>
        <dbReference type="EMBL" id="KAJ6854304.1"/>
    </source>
</evidence>
<dbReference type="Proteomes" id="UP001140949">
    <property type="component" value="Unassembled WGS sequence"/>
</dbReference>
<accession>A0AAX6ISH7</accession>
<comment type="caution">
    <text evidence="1">The sequence shown here is derived from an EMBL/GenBank/DDBJ whole genome shotgun (WGS) entry which is preliminary data.</text>
</comment>
<dbReference type="EMBL" id="JANAVB010000194">
    <property type="protein sequence ID" value="KAJ6854304.1"/>
    <property type="molecule type" value="Genomic_DNA"/>
</dbReference>
<proteinExistence type="predicted"/>
<protein>
    <submittedName>
        <fullName evidence="1">Uncharacterized protein</fullName>
    </submittedName>
</protein>